<dbReference type="GO" id="GO:0005524">
    <property type="term" value="F:ATP binding"/>
    <property type="evidence" value="ECO:0007669"/>
    <property type="project" value="UniProtKB-KW"/>
</dbReference>
<keyword evidence="2" id="KW-0444">Lipid biosynthesis</keyword>
<dbReference type="AlphaFoldDB" id="A0A1M7ZM54"/>
<keyword evidence="14" id="KW-1185">Reference proteome</keyword>
<sequence length="298" mass="31534">MAEKPRSILLLANPKSGRAAQGLDSALAAFGDAGIAVEREAPGDCDALAETIRSRADAFDAVVLAGGDGTVNAAAEALAEIRKPFGLLPFGTANDLARTLGIPVGAAAVRTIVEGRTRAIDLGRVNDRVFVNAASIGLPVSVAQHQDAALKRRLKALSYFVTAVRAFKCCTQRFTVWITADGVKDSLKTIQVTVGNGVHFGGGLKVGTDAEIDDGMLDVFAIDADTLPHLVQAAFAVRFGLHRTSRYTRTFRGHHVRVETRHPRPVNTDGEITTMTPAVFSVERAALKVYAPPAPGRS</sequence>
<organism evidence="13 14">
    <name type="scientific">Pseudoxanthobacter soli DSM 19599</name>
    <dbReference type="NCBI Taxonomy" id="1123029"/>
    <lineage>
        <taxon>Bacteria</taxon>
        <taxon>Pseudomonadati</taxon>
        <taxon>Pseudomonadota</taxon>
        <taxon>Alphaproteobacteria</taxon>
        <taxon>Hyphomicrobiales</taxon>
        <taxon>Segnochrobactraceae</taxon>
        <taxon>Pseudoxanthobacter</taxon>
    </lineage>
</organism>
<keyword evidence="5" id="KW-0547">Nucleotide-binding</keyword>
<dbReference type="GO" id="GO:0004143">
    <property type="term" value="F:ATP-dependent diacylglycerol kinase activity"/>
    <property type="evidence" value="ECO:0007669"/>
    <property type="project" value="TreeGrafter"/>
</dbReference>
<evidence type="ECO:0000256" key="3">
    <source>
        <dbReference type="ARBA" id="ARBA00022679"/>
    </source>
</evidence>
<dbReference type="PROSITE" id="PS50146">
    <property type="entry name" value="DAGK"/>
    <property type="match status" value="1"/>
</dbReference>
<dbReference type="InterPro" id="IPR050187">
    <property type="entry name" value="Lipid_Phosphate_FormReg"/>
</dbReference>
<evidence type="ECO:0000256" key="2">
    <source>
        <dbReference type="ARBA" id="ARBA00022516"/>
    </source>
</evidence>
<dbReference type="NCBIfam" id="NF009604">
    <property type="entry name" value="PRK13057.1"/>
    <property type="match status" value="1"/>
</dbReference>
<gene>
    <name evidence="13" type="ORF">SAMN02745172_02624</name>
</gene>
<dbReference type="Gene3D" id="3.40.50.10330">
    <property type="entry name" value="Probable inorganic polyphosphate/atp-NAD kinase, domain 1"/>
    <property type="match status" value="1"/>
</dbReference>
<dbReference type="Proteomes" id="UP000186406">
    <property type="component" value="Unassembled WGS sequence"/>
</dbReference>
<keyword evidence="9" id="KW-0443">Lipid metabolism</keyword>
<dbReference type="InterPro" id="IPR017438">
    <property type="entry name" value="ATP-NAD_kinase_N"/>
</dbReference>
<dbReference type="GO" id="GO:0008654">
    <property type="term" value="P:phospholipid biosynthetic process"/>
    <property type="evidence" value="ECO:0007669"/>
    <property type="project" value="UniProtKB-KW"/>
</dbReference>
<evidence type="ECO:0000256" key="8">
    <source>
        <dbReference type="ARBA" id="ARBA00022842"/>
    </source>
</evidence>
<feature type="domain" description="DAGKc" evidence="12">
    <location>
        <begin position="3"/>
        <end position="129"/>
    </location>
</feature>
<evidence type="ECO:0000256" key="11">
    <source>
        <dbReference type="ARBA" id="ARBA00023264"/>
    </source>
</evidence>
<dbReference type="Pfam" id="PF19279">
    <property type="entry name" value="YegS_C"/>
    <property type="match status" value="1"/>
</dbReference>
<evidence type="ECO:0000256" key="4">
    <source>
        <dbReference type="ARBA" id="ARBA00022723"/>
    </source>
</evidence>
<dbReference type="Pfam" id="PF00781">
    <property type="entry name" value="DAGK_cat"/>
    <property type="match status" value="1"/>
</dbReference>
<dbReference type="SUPFAM" id="SSF111331">
    <property type="entry name" value="NAD kinase/diacylglycerol kinase-like"/>
    <property type="match status" value="1"/>
</dbReference>
<accession>A0A1M7ZM54</accession>
<dbReference type="EMBL" id="FRXO01000005">
    <property type="protein sequence ID" value="SHO65975.1"/>
    <property type="molecule type" value="Genomic_DNA"/>
</dbReference>
<dbReference type="GO" id="GO:0046872">
    <property type="term" value="F:metal ion binding"/>
    <property type="evidence" value="ECO:0007669"/>
    <property type="project" value="UniProtKB-KW"/>
</dbReference>
<protein>
    <submittedName>
        <fullName evidence="13">Lipid kinase, YegS/Rv2252/BmrU family</fullName>
    </submittedName>
</protein>
<evidence type="ECO:0000259" key="12">
    <source>
        <dbReference type="PROSITE" id="PS50146"/>
    </source>
</evidence>
<keyword evidence="3" id="KW-0808">Transferase</keyword>
<dbReference type="STRING" id="1123029.SAMN02745172_02624"/>
<name>A0A1M7ZM54_9HYPH</name>
<dbReference type="PANTHER" id="PTHR12358">
    <property type="entry name" value="SPHINGOSINE KINASE"/>
    <property type="match status" value="1"/>
</dbReference>
<evidence type="ECO:0000256" key="9">
    <source>
        <dbReference type="ARBA" id="ARBA00023098"/>
    </source>
</evidence>
<keyword evidence="8" id="KW-0460">Magnesium</keyword>
<dbReference type="InterPro" id="IPR045540">
    <property type="entry name" value="YegS/DAGK_C"/>
</dbReference>
<evidence type="ECO:0000313" key="13">
    <source>
        <dbReference type="EMBL" id="SHO65975.1"/>
    </source>
</evidence>
<keyword evidence="10" id="KW-0594">Phospholipid biosynthesis</keyword>
<dbReference type="InterPro" id="IPR001206">
    <property type="entry name" value="Diacylglycerol_kinase_cat_dom"/>
</dbReference>
<dbReference type="SMART" id="SM00046">
    <property type="entry name" value="DAGKc"/>
    <property type="match status" value="1"/>
</dbReference>
<reference evidence="13 14" key="1">
    <citation type="submission" date="2016-12" db="EMBL/GenBank/DDBJ databases">
        <authorList>
            <person name="Song W.-J."/>
            <person name="Kurnit D.M."/>
        </authorList>
    </citation>
    <scope>NUCLEOTIDE SEQUENCE [LARGE SCALE GENOMIC DNA]</scope>
    <source>
        <strain evidence="13 14">DSM 19599</strain>
    </source>
</reference>
<keyword evidence="4" id="KW-0479">Metal-binding</keyword>
<keyword evidence="7" id="KW-0067">ATP-binding</keyword>
<dbReference type="OrthoDB" id="142078at2"/>
<evidence type="ECO:0000256" key="7">
    <source>
        <dbReference type="ARBA" id="ARBA00022840"/>
    </source>
</evidence>
<keyword evidence="6 13" id="KW-0418">Kinase</keyword>
<dbReference type="GO" id="GO:0005886">
    <property type="term" value="C:plasma membrane"/>
    <property type="evidence" value="ECO:0007669"/>
    <property type="project" value="TreeGrafter"/>
</dbReference>
<dbReference type="InterPro" id="IPR016064">
    <property type="entry name" value="NAD/diacylglycerol_kinase_sf"/>
</dbReference>
<dbReference type="InterPro" id="IPR005218">
    <property type="entry name" value="Diacylglycerol/lipid_kinase"/>
</dbReference>
<keyword evidence="11" id="KW-1208">Phospholipid metabolism</keyword>
<evidence type="ECO:0000256" key="6">
    <source>
        <dbReference type="ARBA" id="ARBA00022777"/>
    </source>
</evidence>
<evidence type="ECO:0000256" key="1">
    <source>
        <dbReference type="ARBA" id="ARBA00001946"/>
    </source>
</evidence>
<comment type="cofactor">
    <cofactor evidence="1">
        <name>Mg(2+)</name>
        <dbReference type="ChEBI" id="CHEBI:18420"/>
    </cofactor>
</comment>
<proteinExistence type="predicted"/>
<dbReference type="NCBIfam" id="TIGR00147">
    <property type="entry name" value="YegS/Rv2252/BmrU family lipid kinase"/>
    <property type="match status" value="1"/>
</dbReference>
<dbReference type="PANTHER" id="PTHR12358:SF106">
    <property type="entry name" value="LIPID KINASE YEGS"/>
    <property type="match status" value="1"/>
</dbReference>
<dbReference type="Gene3D" id="2.60.200.40">
    <property type="match status" value="1"/>
</dbReference>
<dbReference type="RefSeq" id="WP_073629405.1">
    <property type="nucleotide sequence ID" value="NZ_FRXO01000005.1"/>
</dbReference>
<evidence type="ECO:0000256" key="10">
    <source>
        <dbReference type="ARBA" id="ARBA00023209"/>
    </source>
</evidence>
<evidence type="ECO:0000313" key="14">
    <source>
        <dbReference type="Proteomes" id="UP000186406"/>
    </source>
</evidence>
<evidence type="ECO:0000256" key="5">
    <source>
        <dbReference type="ARBA" id="ARBA00022741"/>
    </source>
</evidence>